<dbReference type="FunFam" id="1.10.730.10:FF:000006">
    <property type="entry name" value="Arginyl-tRNA synthetase 2, mitochondrial"/>
    <property type="match status" value="1"/>
</dbReference>
<dbReference type="EC" id="6.1.1.19" evidence="11"/>
<comment type="subunit">
    <text evidence="3 11">Monomer.</text>
</comment>
<dbReference type="SUPFAM" id="SSF55190">
    <property type="entry name" value="Arginyl-tRNA synthetase (ArgRS), N-terminal 'additional' domain"/>
    <property type="match status" value="1"/>
</dbReference>
<dbReference type="Gene3D" id="3.30.1360.70">
    <property type="entry name" value="Arginyl tRNA synthetase N-terminal domain"/>
    <property type="match status" value="1"/>
</dbReference>
<proteinExistence type="inferred from homology"/>
<dbReference type="PRINTS" id="PR01038">
    <property type="entry name" value="TRNASYNTHARG"/>
</dbReference>
<evidence type="ECO:0000256" key="12">
    <source>
        <dbReference type="RuleBase" id="RU363038"/>
    </source>
</evidence>
<dbReference type="InterPro" id="IPR001278">
    <property type="entry name" value="Arg-tRNA-ligase"/>
</dbReference>
<comment type="similarity">
    <text evidence="2 11 12">Belongs to the class-I aminoacyl-tRNA synthetase family.</text>
</comment>
<comment type="subcellular location">
    <subcellularLocation>
        <location evidence="1 11">Cytoplasm</location>
    </subcellularLocation>
</comment>
<dbReference type="InterPro" id="IPR008909">
    <property type="entry name" value="DALR_anticod-bd"/>
</dbReference>
<dbReference type="GO" id="GO:0004814">
    <property type="term" value="F:arginine-tRNA ligase activity"/>
    <property type="evidence" value="ECO:0007669"/>
    <property type="project" value="UniProtKB-UniRule"/>
</dbReference>
<dbReference type="GO" id="GO:0006420">
    <property type="term" value="P:arginyl-tRNA aminoacylation"/>
    <property type="evidence" value="ECO:0007669"/>
    <property type="project" value="UniProtKB-UniRule"/>
</dbReference>
<dbReference type="SUPFAM" id="SSF52374">
    <property type="entry name" value="Nucleotidylyl transferase"/>
    <property type="match status" value="1"/>
</dbReference>
<evidence type="ECO:0000313" key="15">
    <source>
        <dbReference type="EMBL" id="HIU63009.1"/>
    </source>
</evidence>
<dbReference type="InterPro" id="IPR035684">
    <property type="entry name" value="ArgRS_core"/>
</dbReference>
<dbReference type="PANTHER" id="PTHR11956">
    <property type="entry name" value="ARGINYL-TRNA SYNTHETASE"/>
    <property type="match status" value="1"/>
</dbReference>
<evidence type="ECO:0000256" key="7">
    <source>
        <dbReference type="ARBA" id="ARBA00022840"/>
    </source>
</evidence>
<comment type="catalytic activity">
    <reaction evidence="10 11">
        <text>tRNA(Arg) + L-arginine + ATP = L-arginyl-tRNA(Arg) + AMP + diphosphate</text>
        <dbReference type="Rhea" id="RHEA:20301"/>
        <dbReference type="Rhea" id="RHEA-COMP:9658"/>
        <dbReference type="Rhea" id="RHEA-COMP:9673"/>
        <dbReference type="ChEBI" id="CHEBI:30616"/>
        <dbReference type="ChEBI" id="CHEBI:32682"/>
        <dbReference type="ChEBI" id="CHEBI:33019"/>
        <dbReference type="ChEBI" id="CHEBI:78442"/>
        <dbReference type="ChEBI" id="CHEBI:78513"/>
        <dbReference type="ChEBI" id="CHEBI:456215"/>
        <dbReference type="EC" id="6.1.1.19"/>
    </reaction>
</comment>
<gene>
    <name evidence="11 15" type="primary">argS</name>
    <name evidence="15" type="ORF">IAB07_04520</name>
</gene>
<feature type="domain" description="Arginyl tRNA synthetase N-terminal" evidence="14">
    <location>
        <begin position="1"/>
        <end position="82"/>
    </location>
</feature>
<dbReference type="SMART" id="SM01016">
    <property type="entry name" value="Arg_tRNA_synt_N"/>
    <property type="match status" value="1"/>
</dbReference>
<dbReference type="Gene3D" id="1.10.730.10">
    <property type="entry name" value="Isoleucyl-tRNA Synthetase, Domain 1"/>
    <property type="match status" value="1"/>
</dbReference>
<dbReference type="Pfam" id="PF00750">
    <property type="entry name" value="tRNA-synt_1d"/>
    <property type="match status" value="1"/>
</dbReference>
<evidence type="ECO:0000256" key="2">
    <source>
        <dbReference type="ARBA" id="ARBA00005594"/>
    </source>
</evidence>
<dbReference type="FunFam" id="3.40.50.620:FF:000116">
    <property type="entry name" value="Arginine--tRNA ligase"/>
    <property type="match status" value="1"/>
</dbReference>
<dbReference type="EMBL" id="DVNJ01000024">
    <property type="protein sequence ID" value="HIU63009.1"/>
    <property type="molecule type" value="Genomic_DNA"/>
</dbReference>
<sequence>MDYKKLLADTVIIEGVESEEIAAQITPCKDRAHGDYSLPCFRLAAQLKKSPAELAKEVAGRVGCFNFLEKAEAIGPFVNFTLNKSAYAKDVLEKVLSAGGFYGSSDTGAGKTVCIDYSSVNIAKPFHIGHLLNTVLGAALYRIYKKVGYHAVGINHLGDWGTQFGKLIVAYKKWGDEEDIEKRGVRALVDIYVKFHKEAEKDPSLDDEARAWFKKIEDGDKEALSIFNRFKTSTLAEVEKIYKRLNVTFDSYAGESFYNDKMQPVLDMLTQKGLLVDDDGAKVVKLGEGMPPCLLVRSDGATLYATRDLAAAFYRKKTYDFDKCLYVVASQQNLHFRQWFKVLELAGEEWYKDLVHVAHGMVSLEEGSLSTRSGNVVYLDDVLDMAVSKSREIIEEKREDLPDPDAVAEQIGVGAVIFGVLYNNRIKDMTFSYSRALNFDGETGPYVQYTHARCRSLTEKCPDPDCDPDYSGVTGAEACEVLKLLDSYPDVILSAAEKYEPCYVSRFLVDLAQAFGKFYLTCNIAKAEDGVKKARLMLVKAVKSVLKDGLELLGIKAPEKM</sequence>
<evidence type="ECO:0000259" key="14">
    <source>
        <dbReference type="SMART" id="SM01016"/>
    </source>
</evidence>
<accession>A0A9D1MMK3</accession>
<dbReference type="CDD" id="cd07956">
    <property type="entry name" value="Anticodon_Ia_Arg"/>
    <property type="match status" value="1"/>
</dbReference>
<dbReference type="GO" id="GO:0005737">
    <property type="term" value="C:cytoplasm"/>
    <property type="evidence" value="ECO:0007669"/>
    <property type="project" value="UniProtKB-SubCell"/>
</dbReference>
<dbReference type="Gene3D" id="3.40.50.620">
    <property type="entry name" value="HUPs"/>
    <property type="match status" value="1"/>
</dbReference>
<dbReference type="Pfam" id="PF05746">
    <property type="entry name" value="DALR_1"/>
    <property type="match status" value="1"/>
</dbReference>
<protein>
    <recommendedName>
        <fullName evidence="11">Arginine--tRNA ligase</fullName>
        <ecNumber evidence="11">6.1.1.19</ecNumber>
    </recommendedName>
    <alternativeName>
        <fullName evidence="11">Arginyl-tRNA synthetase</fullName>
        <shortName evidence="11">ArgRS</shortName>
    </alternativeName>
</protein>
<dbReference type="InterPro" id="IPR009080">
    <property type="entry name" value="tRNAsynth_Ia_anticodon-bd"/>
</dbReference>
<organism evidence="15 16">
    <name type="scientific">Candidatus Caccalectryoclostridium excrementigallinarum</name>
    <dbReference type="NCBI Taxonomy" id="2840710"/>
    <lineage>
        <taxon>Bacteria</taxon>
        <taxon>Bacillati</taxon>
        <taxon>Bacillota</taxon>
        <taxon>Clostridia</taxon>
        <taxon>Christensenellales</taxon>
        <taxon>Christensenellaceae</taxon>
        <taxon>Christensenellaceae incertae sedis</taxon>
        <taxon>Candidatus Caccalectryoclostridium</taxon>
    </lineage>
</organism>
<evidence type="ECO:0000256" key="9">
    <source>
        <dbReference type="ARBA" id="ARBA00023146"/>
    </source>
</evidence>
<dbReference type="CDD" id="cd00671">
    <property type="entry name" value="ArgRS_core"/>
    <property type="match status" value="1"/>
</dbReference>
<evidence type="ECO:0000313" key="16">
    <source>
        <dbReference type="Proteomes" id="UP000824145"/>
    </source>
</evidence>
<dbReference type="SMART" id="SM00836">
    <property type="entry name" value="DALR_1"/>
    <property type="match status" value="1"/>
</dbReference>
<evidence type="ECO:0000256" key="4">
    <source>
        <dbReference type="ARBA" id="ARBA00022490"/>
    </source>
</evidence>
<dbReference type="Pfam" id="PF03485">
    <property type="entry name" value="Arg_tRNA_synt_N"/>
    <property type="match status" value="1"/>
</dbReference>
<dbReference type="InterPro" id="IPR005148">
    <property type="entry name" value="Arg-tRNA-synth_N"/>
</dbReference>
<reference evidence="15" key="2">
    <citation type="journal article" date="2021" name="PeerJ">
        <title>Extensive microbial diversity within the chicken gut microbiome revealed by metagenomics and culture.</title>
        <authorList>
            <person name="Gilroy R."/>
            <person name="Ravi A."/>
            <person name="Getino M."/>
            <person name="Pursley I."/>
            <person name="Horton D.L."/>
            <person name="Alikhan N.F."/>
            <person name="Baker D."/>
            <person name="Gharbi K."/>
            <person name="Hall N."/>
            <person name="Watson M."/>
            <person name="Adriaenssens E.M."/>
            <person name="Foster-Nyarko E."/>
            <person name="Jarju S."/>
            <person name="Secka A."/>
            <person name="Antonio M."/>
            <person name="Oren A."/>
            <person name="Chaudhuri R.R."/>
            <person name="La Ragione R."/>
            <person name="Hildebrand F."/>
            <person name="Pallen M.J."/>
        </authorList>
    </citation>
    <scope>NUCLEOTIDE SEQUENCE</scope>
    <source>
        <strain evidence="15">9366</strain>
    </source>
</reference>
<keyword evidence="5 11" id="KW-0436">Ligase</keyword>
<evidence type="ECO:0000256" key="8">
    <source>
        <dbReference type="ARBA" id="ARBA00022917"/>
    </source>
</evidence>
<dbReference type="NCBIfam" id="TIGR00456">
    <property type="entry name" value="argS"/>
    <property type="match status" value="1"/>
</dbReference>
<evidence type="ECO:0000256" key="3">
    <source>
        <dbReference type="ARBA" id="ARBA00011245"/>
    </source>
</evidence>
<evidence type="ECO:0000256" key="5">
    <source>
        <dbReference type="ARBA" id="ARBA00022598"/>
    </source>
</evidence>
<feature type="short sequence motif" description="'HIGH' region" evidence="11">
    <location>
        <begin position="120"/>
        <end position="130"/>
    </location>
</feature>
<dbReference type="AlphaFoldDB" id="A0A9D1MMK3"/>
<keyword evidence="7 11" id="KW-0067">ATP-binding</keyword>
<name>A0A9D1MMK3_9FIRM</name>
<evidence type="ECO:0000256" key="1">
    <source>
        <dbReference type="ARBA" id="ARBA00004496"/>
    </source>
</evidence>
<keyword evidence="4 11" id="KW-0963">Cytoplasm</keyword>
<evidence type="ECO:0000256" key="10">
    <source>
        <dbReference type="ARBA" id="ARBA00049339"/>
    </source>
</evidence>
<evidence type="ECO:0000256" key="6">
    <source>
        <dbReference type="ARBA" id="ARBA00022741"/>
    </source>
</evidence>
<keyword evidence="6 11" id="KW-0547">Nucleotide-binding</keyword>
<dbReference type="InterPro" id="IPR036695">
    <property type="entry name" value="Arg-tRNA-synth_N_sf"/>
</dbReference>
<dbReference type="PANTHER" id="PTHR11956:SF5">
    <property type="entry name" value="ARGININE--TRNA LIGASE, CYTOPLASMIC"/>
    <property type="match status" value="1"/>
</dbReference>
<dbReference type="Proteomes" id="UP000824145">
    <property type="component" value="Unassembled WGS sequence"/>
</dbReference>
<evidence type="ECO:0000256" key="11">
    <source>
        <dbReference type="HAMAP-Rule" id="MF_00123"/>
    </source>
</evidence>
<feature type="domain" description="DALR anticodon binding" evidence="13">
    <location>
        <begin position="447"/>
        <end position="561"/>
    </location>
</feature>
<reference evidence="15" key="1">
    <citation type="submission" date="2020-10" db="EMBL/GenBank/DDBJ databases">
        <authorList>
            <person name="Gilroy R."/>
        </authorList>
    </citation>
    <scope>NUCLEOTIDE SEQUENCE</scope>
    <source>
        <strain evidence="15">9366</strain>
    </source>
</reference>
<evidence type="ECO:0000259" key="13">
    <source>
        <dbReference type="SMART" id="SM00836"/>
    </source>
</evidence>
<dbReference type="InterPro" id="IPR014729">
    <property type="entry name" value="Rossmann-like_a/b/a_fold"/>
</dbReference>
<keyword evidence="9 11" id="KW-0030">Aminoacyl-tRNA synthetase</keyword>
<dbReference type="GO" id="GO:0005524">
    <property type="term" value="F:ATP binding"/>
    <property type="evidence" value="ECO:0007669"/>
    <property type="project" value="UniProtKB-UniRule"/>
</dbReference>
<keyword evidence="8 11" id="KW-0648">Protein biosynthesis</keyword>
<dbReference type="HAMAP" id="MF_00123">
    <property type="entry name" value="Arg_tRNA_synth"/>
    <property type="match status" value="1"/>
</dbReference>
<comment type="caution">
    <text evidence="15">The sequence shown here is derived from an EMBL/GenBank/DDBJ whole genome shotgun (WGS) entry which is preliminary data.</text>
</comment>
<dbReference type="SUPFAM" id="SSF47323">
    <property type="entry name" value="Anticodon-binding domain of a subclass of class I aminoacyl-tRNA synthetases"/>
    <property type="match status" value="1"/>
</dbReference>